<feature type="region of interest" description="Disordered" evidence="1">
    <location>
        <begin position="446"/>
        <end position="581"/>
    </location>
</feature>
<name>G7YRN3_CLOSI</name>
<feature type="region of interest" description="Disordered" evidence="1">
    <location>
        <begin position="826"/>
        <end position="852"/>
    </location>
</feature>
<dbReference type="AlphaFoldDB" id="G7YRN3"/>
<evidence type="ECO:0000313" key="2">
    <source>
        <dbReference type="EMBL" id="GAA55613.1"/>
    </source>
</evidence>
<feature type="compositionally biased region" description="Polar residues" evidence="1">
    <location>
        <begin position="1170"/>
        <end position="1200"/>
    </location>
</feature>
<feature type="compositionally biased region" description="Polar residues" evidence="1">
    <location>
        <begin position="1065"/>
        <end position="1096"/>
    </location>
</feature>
<protein>
    <submittedName>
        <fullName evidence="2">Uncharacterized protein</fullName>
    </submittedName>
</protein>
<feature type="region of interest" description="Disordered" evidence="1">
    <location>
        <begin position="1065"/>
        <end position="1098"/>
    </location>
</feature>
<feature type="compositionally biased region" description="Low complexity" evidence="1">
    <location>
        <begin position="560"/>
        <end position="570"/>
    </location>
</feature>
<feature type="compositionally biased region" description="Polar residues" evidence="1">
    <location>
        <begin position="520"/>
        <end position="542"/>
    </location>
</feature>
<feature type="compositionally biased region" description="Acidic residues" evidence="1">
    <location>
        <begin position="452"/>
        <end position="461"/>
    </location>
</feature>
<accession>G7YRN3</accession>
<sequence>MNPTSSGSYHYVTCVDHHSPVGEDLTSETISPCLHCRFLTPDSPDMVFEDIQTCSPADNGLAHQCRALVQQDAATVSQGFRRHSTQLLEPVTPPNLTWFGDRPYETDQKFFEAYVKPVLEGSMLRASSTPIIPIPDQGLAQHHFFPTNDDACSALTLPPYDSPPGGSGDPDECGQLNVKTLPSPYLVVNQNQVRTGVEFRNTNRLHSDVHGCAYLTNEKANPPSCPKSLIPHGWLRMPVLPKSGLKRHPVGTRSHIILGARSLPLYLNASAEELSTRGSPSRGSDHACSGIPTSPLARRHARAYSTHLRPIEEVDSNLQSFYDIVTSSIRTCASKVNTSVQRDETTIRSELSPKPVEPSPLANIRRVLYRDPKRRYLHPVKPTLKTKPVPRPTSTKASTRQSFDLETLLYQQDQLQKCREAQRNLRYGVFSDTELLTGKFTITSRDDSAIESGEDEEEEDVQSSGESMVPIHLAKTVSTKNDDQLLDLQPRNNLRKPAHTSEITSNNKPDASVSILGLQNAKQPSADVTGSQSGMKSVTQVTTEEDSEERCTTYLPVNESPSSHKSNSSDTDSKSRTTAAPPPVVIYRRRFGVPESTENDFPMPVDDAPRSQVVDEKNSTLLPTDGISIDHHSSDTDFFVYSEAPKGIHAFPTYSANKVSSPANISSDTLTPTKTTEESDETLKLTSFETDRPFSGSLVYSQELVPENRIIPPSVPFILTDVSSTKSGYQVHVTDSRNTSEVDTSGMSGTLEMSRLAQTPAASSMNSGTCNYQKESSKYLKITKANMNPMSPAKNRPGTSPEVRRISEQQLEYLAKAKELALRRSSLNATSQTAKDTCPHPNSPEDESQQNLSKCRVHVTSSIVTFGVKHVPSPKVDLAFSCNRKHAPTSEGVLKPLQKYATNYSQDVANSSGYFQNDRLVINDSRNSQKDILSPPPIPPRTSSRTHGCLSKAHSPVNASQNDYRVPKCSSFTPVLRTTQRCSLSDRVPLLSEASVYPEQPRWSQSPSPATSPKPLLGPHQAGRVSRKKVRINGDSYREVVQSGSVAGSHCSKYGYSYRSGGSVLQNNNSSSTRQAENTKGYTFTPDQLKSYSPGENYNGFDSRGRGLLQPALLYTHANGPLHHSPQLGLCHADACYSDTTRSKSLISAHRGTGRWPPNEEAFERYSHASAHSPQIGWTSSRQTNQGRLSYHSSKSPFNT</sequence>
<feature type="region of interest" description="Disordered" evidence="1">
    <location>
        <begin position="997"/>
        <end position="1031"/>
    </location>
</feature>
<gene>
    <name evidence="2" type="ORF">CLF_108485</name>
</gene>
<feature type="compositionally biased region" description="Polar residues" evidence="1">
    <location>
        <begin position="659"/>
        <end position="674"/>
    </location>
</feature>
<evidence type="ECO:0000256" key="1">
    <source>
        <dbReference type="SAM" id="MobiDB-lite"/>
    </source>
</evidence>
<evidence type="ECO:0000313" key="3">
    <source>
        <dbReference type="Proteomes" id="UP000008909"/>
    </source>
</evidence>
<reference evidence="2" key="1">
    <citation type="journal article" date="2011" name="Genome Biol.">
        <title>The draft genome of the carcinogenic human liver fluke Clonorchis sinensis.</title>
        <authorList>
            <person name="Wang X."/>
            <person name="Chen W."/>
            <person name="Huang Y."/>
            <person name="Sun J."/>
            <person name="Men J."/>
            <person name="Liu H."/>
            <person name="Luo F."/>
            <person name="Guo L."/>
            <person name="Lv X."/>
            <person name="Deng C."/>
            <person name="Zhou C."/>
            <person name="Fan Y."/>
            <person name="Li X."/>
            <person name="Huang L."/>
            <person name="Hu Y."/>
            <person name="Liang C."/>
            <person name="Hu X."/>
            <person name="Xu J."/>
            <person name="Yu X."/>
        </authorList>
    </citation>
    <scope>NUCLEOTIDE SEQUENCE [LARGE SCALE GENOMIC DNA]</scope>
    <source>
        <strain evidence="2">Henan</strain>
    </source>
</reference>
<organism evidence="2 3">
    <name type="scientific">Clonorchis sinensis</name>
    <name type="common">Chinese liver fluke</name>
    <dbReference type="NCBI Taxonomy" id="79923"/>
    <lineage>
        <taxon>Eukaryota</taxon>
        <taxon>Metazoa</taxon>
        <taxon>Spiralia</taxon>
        <taxon>Lophotrochozoa</taxon>
        <taxon>Platyhelminthes</taxon>
        <taxon>Trematoda</taxon>
        <taxon>Digenea</taxon>
        <taxon>Opisthorchiida</taxon>
        <taxon>Opisthorchiata</taxon>
        <taxon>Opisthorchiidae</taxon>
        <taxon>Clonorchis</taxon>
    </lineage>
</organism>
<dbReference type="EMBL" id="DF144049">
    <property type="protein sequence ID" value="GAA55613.1"/>
    <property type="molecule type" value="Genomic_DNA"/>
</dbReference>
<proteinExistence type="predicted"/>
<feature type="region of interest" description="Disordered" evidence="1">
    <location>
        <begin position="274"/>
        <end position="294"/>
    </location>
</feature>
<dbReference type="Proteomes" id="UP000008909">
    <property type="component" value="Unassembled WGS sequence"/>
</dbReference>
<feature type="region of interest" description="Disordered" evidence="1">
    <location>
        <begin position="1166"/>
        <end position="1200"/>
    </location>
</feature>
<keyword evidence="3" id="KW-1185">Reference proteome</keyword>
<feature type="region of interest" description="Disordered" evidence="1">
    <location>
        <begin position="925"/>
        <end position="957"/>
    </location>
</feature>
<feature type="region of interest" description="Disordered" evidence="1">
    <location>
        <begin position="659"/>
        <end position="680"/>
    </location>
</feature>
<reference key="2">
    <citation type="submission" date="2011-10" db="EMBL/GenBank/DDBJ databases">
        <title>The genome and transcriptome sequence of Clonorchis sinensis provide insights into the carcinogenic liver fluke.</title>
        <authorList>
            <person name="Wang X."/>
            <person name="Huang Y."/>
            <person name="Chen W."/>
            <person name="Liu H."/>
            <person name="Guo L."/>
            <person name="Chen Y."/>
            <person name="Luo F."/>
            <person name="Zhou W."/>
            <person name="Sun J."/>
            <person name="Mao Q."/>
            <person name="Liang P."/>
            <person name="Zhou C."/>
            <person name="Tian Y."/>
            <person name="Men J."/>
            <person name="Lv X."/>
            <person name="Huang L."/>
            <person name="Zhou J."/>
            <person name="Hu Y."/>
            <person name="Li R."/>
            <person name="Zhang F."/>
            <person name="Lei H."/>
            <person name="Li X."/>
            <person name="Hu X."/>
            <person name="Liang C."/>
            <person name="Xu J."/>
            <person name="Wu Z."/>
            <person name="Yu X."/>
        </authorList>
    </citation>
    <scope>NUCLEOTIDE SEQUENCE</scope>
    <source>
        <strain>Henan</strain>
    </source>
</reference>
<feature type="compositionally biased region" description="Polar residues" evidence="1">
    <location>
        <begin position="1002"/>
        <end position="1011"/>
    </location>
</feature>
<feature type="compositionally biased region" description="Polar residues" evidence="1">
    <location>
        <begin position="826"/>
        <end position="835"/>
    </location>
</feature>